<evidence type="ECO:0000313" key="1">
    <source>
        <dbReference type="EMBL" id="MDV5169699.1"/>
    </source>
</evidence>
<comment type="caution">
    <text evidence="1">The sequence shown here is derived from an EMBL/GenBank/DDBJ whole genome shotgun (WGS) entry which is preliminary data.</text>
</comment>
<organism evidence="1 2">
    <name type="scientific">Photobacterium rosenbergii</name>
    <dbReference type="NCBI Taxonomy" id="294936"/>
    <lineage>
        <taxon>Bacteria</taxon>
        <taxon>Pseudomonadati</taxon>
        <taxon>Pseudomonadota</taxon>
        <taxon>Gammaproteobacteria</taxon>
        <taxon>Vibrionales</taxon>
        <taxon>Vibrionaceae</taxon>
        <taxon>Photobacterium</taxon>
    </lineage>
</organism>
<dbReference type="Proteomes" id="UP001186452">
    <property type="component" value="Unassembled WGS sequence"/>
</dbReference>
<proteinExistence type="predicted"/>
<protein>
    <submittedName>
        <fullName evidence="1">Uncharacterized protein</fullName>
    </submittedName>
</protein>
<gene>
    <name evidence="1" type="ORF">R2X38_11925</name>
</gene>
<accession>A0ABU3ZHW8</accession>
<reference evidence="1 2" key="1">
    <citation type="submission" date="2023-10" db="EMBL/GenBank/DDBJ databases">
        <title>Marine bacteria isolated from horseshoe crab.</title>
        <authorList>
            <person name="Cheng T.H."/>
        </authorList>
    </citation>
    <scope>NUCLEOTIDE SEQUENCE [LARGE SCALE GENOMIC DNA]</scope>
    <source>
        <strain evidence="1 2">HSC6</strain>
    </source>
</reference>
<keyword evidence="2" id="KW-1185">Reference proteome</keyword>
<sequence length="42" mass="4856">MAAFLGIKKTFFRQINDIQVKIMWFKQKEKAGVNSDDAKDPP</sequence>
<name>A0ABU3ZHW8_9GAMM</name>
<dbReference type="EMBL" id="JAWJZI010000004">
    <property type="protein sequence ID" value="MDV5169699.1"/>
    <property type="molecule type" value="Genomic_DNA"/>
</dbReference>
<evidence type="ECO:0000313" key="2">
    <source>
        <dbReference type="Proteomes" id="UP001186452"/>
    </source>
</evidence>